<accession>A0ABY6DD23</accession>
<name>A0ABY6DD23_9RHOB</name>
<dbReference type="Proteomes" id="UP001064087">
    <property type="component" value="Chromosome"/>
</dbReference>
<dbReference type="RefSeq" id="WP_263048465.1">
    <property type="nucleotide sequence ID" value="NZ_CP106738.1"/>
</dbReference>
<protein>
    <recommendedName>
        <fullName evidence="4">Outer membrane protein beta-barrel domain-containing protein</fullName>
    </recommendedName>
</protein>
<feature type="chain" id="PRO_5046289417" description="Outer membrane protein beta-barrel domain-containing protein" evidence="1">
    <location>
        <begin position="18"/>
        <end position="216"/>
    </location>
</feature>
<evidence type="ECO:0008006" key="4">
    <source>
        <dbReference type="Google" id="ProtNLM"/>
    </source>
</evidence>
<organism evidence="2 3">
    <name type="scientific">Roseovarius pelagicus</name>
    <dbReference type="NCBI Taxonomy" id="2980108"/>
    <lineage>
        <taxon>Bacteria</taxon>
        <taxon>Pseudomonadati</taxon>
        <taxon>Pseudomonadota</taxon>
        <taxon>Alphaproteobacteria</taxon>
        <taxon>Rhodobacterales</taxon>
        <taxon>Roseobacteraceae</taxon>
        <taxon>Roseovarius</taxon>
    </lineage>
</organism>
<evidence type="ECO:0000313" key="3">
    <source>
        <dbReference type="Proteomes" id="UP001064087"/>
    </source>
</evidence>
<sequence>MRCLLILLLLLSAQAKAGPWLRDTGAGYLSYALTLEDVASTGAADGYGSVYAEYGVRPKLTLGLDIGSDEQGAYKTFAFAILPLARQSRRTKITGEIGLGTIDGTAVARPGIAVGRSFEFLDRFGWVSIETRAEIGVDQGDIGISTDLTLGYNPGPRSKWMVQLQQGGPMADPDYLRIVPSVVIETKPGRHYEFGVAAGIKNTATFGVKLGVWQNF</sequence>
<proteinExistence type="predicted"/>
<gene>
    <name evidence="2" type="ORF">N7U68_05230</name>
</gene>
<evidence type="ECO:0000256" key="1">
    <source>
        <dbReference type="SAM" id="SignalP"/>
    </source>
</evidence>
<keyword evidence="3" id="KW-1185">Reference proteome</keyword>
<dbReference type="EMBL" id="CP106738">
    <property type="protein sequence ID" value="UXX84059.1"/>
    <property type="molecule type" value="Genomic_DNA"/>
</dbReference>
<evidence type="ECO:0000313" key="2">
    <source>
        <dbReference type="EMBL" id="UXX84059.1"/>
    </source>
</evidence>
<keyword evidence="1" id="KW-0732">Signal</keyword>
<reference evidence="2" key="1">
    <citation type="submission" date="2022-10" db="EMBL/GenBank/DDBJ databases">
        <title>Roseovarius pelagicus sp. nov., isolated from Arctic seawater.</title>
        <authorList>
            <person name="Hong Y.W."/>
            <person name="Hwang C.Y."/>
        </authorList>
    </citation>
    <scope>NUCLEOTIDE SEQUENCE</scope>
    <source>
        <strain evidence="2">HL-MP18</strain>
    </source>
</reference>
<feature type="signal peptide" evidence="1">
    <location>
        <begin position="1"/>
        <end position="17"/>
    </location>
</feature>